<dbReference type="EMBL" id="JRLF01000010">
    <property type="protein sequence ID" value="KQB40545.1"/>
    <property type="molecule type" value="Genomic_DNA"/>
</dbReference>
<dbReference type="AlphaFoldDB" id="A0A0Q0W844"/>
<name>A0A0Q0W844_9FLAO</name>
<protein>
    <submittedName>
        <fullName evidence="1">Uncharacterized protein</fullName>
    </submittedName>
</protein>
<accession>A0A0Q0W844</accession>
<proteinExistence type="predicted"/>
<evidence type="ECO:0000313" key="1">
    <source>
        <dbReference type="EMBL" id="KQB40545.1"/>
    </source>
</evidence>
<organism evidence="1 2">
    <name type="scientific">Flavobacterium aquidurense</name>
    <dbReference type="NCBI Taxonomy" id="362413"/>
    <lineage>
        <taxon>Bacteria</taxon>
        <taxon>Pseudomonadati</taxon>
        <taxon>Bacteroidota</taxon>
        <taxon>Flavobacteriia</taxon>
        <taxon>Flavobacteriales</taxon>
        <taxon>Flavobacteriaceae</taxon>
        <taxon>Flavobacterium</taxon>
    </lineage>
</organism>
<sequence>MAAIPPIKSLAGANISIFFFISKTLSFCGIHGKSLQSSYK</sequence>
<dbReference type="Proteomes" id="UP000050443">
    <property type="component" value="Unassembled WGS sequence"/>
</dbReference>
<evidence type="ECO:0000313" key="2">
    <source>
        <dbReference type="Proteomes" id="UP000050443"/>
    </source>
</evidence>
<reference evidence="1 2" key="1">
    <citation type="submission" date="2014-09" db="EMBL/GenBank/DDBJ databases">
        <title>Genome sequence of Flavobacterium aquidurense RC62.</title>
        <authorList>
            <person name="Kim J.F."/>
            <person name="Kwak M.-J."/>
        </authorList>
    </citation>
    <scope>NUCLEOTIDE SEQUENCE [LARGE SCALE GENOMIC DNA]</scope>
    <source>
        <strain evidence="1 2">RC62</strain>
    </source>
</reference>
<comment type="caution">
    <text evidence="1">The sequence shown here is derived from an EMBL/GenBank/DDBJ whole genome shotgun (WGS) entry which is preliminary data.</text>
</comment>
<gene>
    <name evidence="1" type="ORF">RC62_438</name>
</gene>